<dbReference type="Pfam" id="PF01395">
    <property type="entry name" value="PBP_GOBP"/>
    <property type="match status" value="1"/>
</dbReference>
<feature type="chain" id="PRO_5009605448" evidence="7">
    <location>
        <begin position="22"/>
        <end position="134"/>
    </location>
</feature>
<gene>
    <name evidence="8" type="primary">obp18</name>
</gene>
<sequence>MKKIVALVCLCLAIRQGKTMSDEMKEVLQTLHDTCVAESGVDPSLIGKTMAEKKLPEDDKLKCYIKCLQAETGTLEGGVMDVEGVLSFVPEDVKPKVEATIRKCGSKPGANDCEVAYNTHACWLADNPDNYMLF</sequence>
<dbReference type="GO" id="GO:0005549">
    <property type="term" value="F:odorant binding"/>
    <property type="evidence" value="ECO:0007669"/>
    <property type="project" value="InterPro"/>
</dbReference>
<dbReference type="InterPro" id="IPR036728">
    <property type="entry name" value="PBP_GOBP_sf"/>
</dbReference>
<dbReference type="PANTHER" id="PTHR11857">
    <property type="entry name" value="ODORANT BINDING PROTEIN-RELATED"/>
    <property type="match status" value="1"/>
</dbReference>
<dbReference type="SMART" id="SM00708">
    <property type="entry name" value="PhBP"/>
    <property type="match status" value="1"/>
</dbReference>
<keyword evidence="3" id="KW-0964">Secreted</keyword>
<protein>
    <submittedName>
        <fullName evidence="8">Odorant-binding protein 18</fullName>
    </submittedName>
</protein>
<comment type="subcellular location">
    <subcellularLocation>
        <location evidence="1">Secreted</location>
    </subcellularLocation>
</comment>
<comment type="function">
    <text evidence="6">May be a carrier protein for lipids.</text>
</comment>
<evidence type="ECO:0000256" key="2">
    <source>
        <dbReference type="ARBA" id="ARBA00008098"/>
    </source>
</evidence>
<dbReference type="GO" id="GO:0007608">
    <property type="term" value="P:sensory perception of smell"/>
    <property type="evidence" value="ECO:0007669"/>
    <property type="project" value="TreeGrafter"/>
</dbReference>
<evidence type="ECO:0000256" key="1">
    <source>
        <dbReference type="ARBA" id="ARBA00004613"/>
    </source>
</evidence>
<dbReference type="Gene3D" id="1.10.238.20">
    <property type="entry name" value="Pheromone/general odorant binding protein domain"/>
    <property type="match status" value="1"/>
</dbReference>
<keyword evidence="4 7" id="KW-0732">Signal</keyword>
<comment type="similarity">
    <text evidence="2">Belongs to the PBP/GOBP family.</text>
</comment>
<proteinExistence type="evidence at transcript level"/>
<keyword evidence="5" id="KW-0325">Glycoprotein</keyword>
<evidence type="ECO:0000256" key="6">
    <source>
        <dbReference type="ARBA" id="ARBA00056866"/>
    </source>
</evidence>
<evidence type="ECO:0000256" key="3">
    <source>
        <dbReference type="ARBA" id="ARBA00022525"/>
    </source>
</evidence>
<evidence type="ECO:0000256" key="5">
    <source>
        <dbReference type="ARBA" id="ARBA00023180"/>
    </source>
</evidence>
<evidence type="ECO:0000313" key="8">
    <source>
        <dbReference type="EMBL" id="AIX97064.1"/>
    </source>
</evidence>
<accession>A0A1I9HZQ8</accession>
<dbReference type="GO" id="GO:0005615">
    <property type="term" value="C:extracellular space"/>
    <property type="evidence" value="ECO:0007669"/>
    <property type="project" value="TreeGrafter"/>
</dbReference>
<feature type="signal peptide" evidence="7">
    <location>
        <begin position="1"/>
        <end position="21"/>
    </location>
</feature>
<dbReference type="FunFam" id="1.10.238.20:FF:000001">
    <property type="entry name" value="General odorant-binding protein lush"/>
    <property type="match status" value="1"/>
</dbReference>
<dbReference type="CDD" id="cd23992">
    <property type="entry name" value="PBP_GOBP"/>
    <property type="match status" value="1"/>
</dbReference>
<dbReference type="EMBL" id="KF984181">
    <property type="protein sequence ID" value="AIX97064.1"/>
    <property type="molecule type" value="mRNA"/>
</dbReference>
<dbReference type="SUPFAM" id="SSF47565">
    <property type="entry name" value="Insect pheromone/odorant-binding proteins"/>
    <property type="match status" value="1"/>
</dbReference>
<dbReference type="AlphaFoldDB" id="A0A1I9HZQ8"/>
<evidence type="ECO:0000256" key="4">
    <source>
        <dbReference type="ARBA" id="ARBA00022729"/>
    </source>
</evidence>
<dbReference type="PANTHER" id="PTHR11857:SF43">
    <property type="entry name" value="GEO07291P1-RELATED"/>
    <property type="match status" value="1"/>
</dbReference>
<reference evidence="8" key="1">
    <citation type="submission" date="2013-12" db="EMBL/GenBank/DDBJ databases">
        <authorList>
            <person name="Schubert J."/>
        </authorList>
    </citation>
    <scope>NUCLEOTIDE SEQUENCE</scope>
</reference>
<organism evidence="8">
    <name type="scientific">Dastarcus helophoroides</name>
    <dbReference type="NCBI Taxonomy" id="1169899"/>
    <lineage>
        <taxon>Eukaryota</taxon>
        <taxon>Metazoa</taxon>
        <taxon>Ecdysozoa</taxon>
        <taxon>Arthropoda</taxon>
        <taxon>Hexapoda</taxon>
        <taxon>Insecta</taxon>
        <taxon>Pterygota</taxon>
        <taxon>Neoptera</taxon>
        <taxon>Endopterygota</taxon>
        <taxon>Coleoptera</taxon>
        <taxon>Polyphaga</taxon>
        <taxon>Cucujiformia</taxon>
        <taxon>Coccinelloidea</taxon>
        <taxon>Bothrideridae</taxon>
        <taxon>Dastarcus</taxon>
    </lineage>
</organism>
<dbReference type="InterPro" id="IPR006170">
    <property type="entry name" value="PBP/GOBP"/>
</dbReference>
<name>A0A1I9HZQ8_9CUCU</name>
<evidence type="ECO:0000256" key="7">
    <source>
        <dbReference type="SAM" id="SignalP"/>
    </source>
</evidence>
<reference evidence="8" key="2">
    <citation type="journal article" date="2014" name="Comp. Biochem. Physiol. Part D Genomics Proteomics">
        <title>Analysis of chemosensory gene families in the beetle Monochamus alternatus and its parasitoid Dastarcus helophoroides.</title>
        <authorList>
            <person name="Wang J."/>
            <person name="Li D.Z."/>
            <person name="Min S.F."/>
            <person name="Mi F."/>
            <person name="Zhou S.S."/>
            <person name="Wang M.Q."/>
        </authorList>
    </citation>
    <scope>NUCLEOTIDE SEQUENCE</scope>
</reference>